<dbReference type="EMBL" id="AUZY01008858">
    <property type="protein sequence ID" value="EQD44623.1"/>
    <property type="molecule type" value="Genomic_DNA"/>
</dbReference>
<reference evidence="2" key="2">
    <citation type="journal article" date="2014" name="ISME J.">
        <title>Microbial stratification in low pH oxic and suboxic macroscopic growths along an acid mine drainage.</title>
        <authorList>
            <person name="Mendez-Garcia C."/>
            <person name="Mesa V."/>
            <person name="Sprenger R.R."/>
            <person name="Richter M."/>
            <person name="Diez M.S."/>
            <person name="Solano J."/>
            <person name="Bargiela R."/>
            <person name="Golyshina O.V."/>
            <person name="Manteca A."/>
            <person name="Ramos J.L."/>
            <person name="Gallego J.R."/>
            <person name="Llorente I."/>
            <person name="Martins Dos Santos V.A."/>
            <person name="Jensen O.N."/>
            <person name="Pelaez A.I."/>
            <person name="Sanchez J."/>
            <person name="Ferrer M."/>
        </authorList>
    </citation>
    <scope>NUCLEOTIDE SEQUENCE</scope>
</reference>
<reference evidence="2" key="1">
    <citation type="submission" date="2013-08" db="EMBL/GenBank/DDBJ databases">
        <authorList>
            <person name="Mendez C."/>
            <person name="Richter M."/>
            <person name="Ferrer M."/>
            <person name="Sanchez J."/>
        </authorList>
    </citation>
    <scope>NUCLEOTIDE SEQUENCE</scope>
</reference>
<name>T0ZIZ5_9ZZZZ</name>
<accession>T0ZIZ5</accession>
<gene>
    <name evidence="2" type="ORF">B1B_13450</name>
</gene>
<dbReference type="InterPro" id="IPR004291">
    <property type="entry name" value="Transposase_IS66_central"/>
</dbReference>
<sequence>MRDAVRLGERRGQLSAKRYARRKARLERRLDELIATAWTDRHAKRLVKRLRRHRHELLTFLDHANVSPYNNHAEQQMRVAVHTRKVSQQNRSLIGAKTHAILLSHFRTAQLQGLNPIDYVMQLADTALRTRKSATAEPLSLPKAA</sequence>
<evidence type="ECO:0000313" key="2">
    <source>
        <dbReference type="EMBL" id="EQD44623.1"/>
    </source>
</evidence>
<proteinExistence type="predicted"/>
<dbReference type="PANTHER" id="PTHR33678">
    <property type="entry name" value="BLL1576 PROTEIN"/>
    <property type="match status" value="1"/>
</dbReference>
<dbReference type="Pfam" id="PF03050">
    <property type="entry name" value="DDE_Tnp_IS66"/>
    <property type="match status" value="1"/>
</dbReference>
<evidence type="ECO:0000259" key="1">
    <source>
        <dbReference type="Pfam" id="PF03050"/>
    </source>
</evidence>
<dbReference type="PANTHER" id="PTHR33678:SF2">
    <property type="match status" value="1"/>
</dbReference>
<dbReference type="InterPro" id="IPR052344">
    <property type="entry name" value="Transposase-related"/>
</dbReference>
<protein>
    <recommendedName>
        <fullName evidence="1">Transposase IS66 central domain-containing protein</fullName>
    </recommendedName>
</protein>
<organism evidence="2">
    <name type="scientific">mine drainage metagenome</name>
    <dbReference type="NCBI Taxonomy" id="410659"/>
    <lineage>
        <taxon>unclassified sequences</taxon>
        <taxon>metagenomes</taxon>
        <taxon>ecological metagenomes</taxon>
    </lineage>
</organism>
<feature type="domain" description="Transposase IS66 central" evidence="1">
    <location>
        <begin position="10"/>
        <end position="97"/>
    </location>
</feature>
<dbReference type="AlphaFoldDB" id="T0ZIZ5"/>
<comment type="caution">
    <text evidence="2">The sequence shown here is derived from an EMBL/GenBank/DDBJ whole genome shotgun (WGS) entry which is preliminary data.</text>
</comment>